<proteinExistence type="predicted"/>
<dbReference type="AlphaFoldDB" id="A0A0F9D8P2"/>
<accession>A0A0F9D8P2</accession>
<comment type="caution">
    <text evidence="1">The sequence shown here is derived from an EMBL/GenBank/DDBJ whole genome shotgun (WGS) entry which is preliminary data.</text>
</comment>
<sequence>FVLSWRDSKPDFQAIDPAKVRICLEQRLCGICGGGLGKKLAFIGGDKSERFIDPPNHRACAQEALKDCPFLSEGRIRDADDSGEYKAFNCLDYEWDTNSLYSWPAPSKSEHIHNPNKGRNANAGLDVYSGPKNRCPYYPCSQRLPNEECHHGVKHMKDCGQCNPFGPEIIGV</sequence>
<dbReference type="EMBL" id="LAZR01042872">
    <property type="protein sequence ID" value="KKL08453.1"/>
    <property type="molecule type" value="Genomic_DNA"/>
</dbReference>
<reference evidence="1" key="1">
    <citation type="journal article" date="2015" name="Nature">
        <title>Complex archaea that bridge the gap between prokaryotes and eukaryotes.</title>
        <authorList>
            <person name="Spang A."/>
            <person name="Saw J.H."/>
            <person name="Jorgensen S.L."/>
            <person name="Zaremba-Niedzwiedzka K."/>
            <person name="Martijn J."/>
            <person name="Lind A.E."/>
            <person name="van Eijk R."/>
            <person name="Schleper C."/>
            <person name="Guy L."/>
            <person name="Ettema T.J."/>
        </authorList>
    </citation>
    <scope>NUCLEOTIDE SEQUENCE</scope>
</reference>
<gene>
    <name evidence="1" type="ORF">LCGC14_2575690</name>
</gene>
<feature type="non-terminal residue" evidence="1">
    <location>
        <position position="1"/>
    </location>
</feature>
<protein>
    <submittedName>
        <fullName evidence="1">Uncharacterized protein</fullName>
    </submittedName>
</protein>
<name>A0A0F9D8P2_9ZZZZ</name>
<organism evidence="1">
    <name type="scientific">marine sediment metagenome</name>
    <dbReference type="NCBI Taxonomy" id="412755"/>
    <lineage>
        <taxon>unclassified sequences</taxon>
        <taxon>metagenomes</taxon>
        <taxon>ecological metagenomes</taxon>
    </lineage>
</organism>
<evidence type="ECO:0000313" key="1">
    <source>
        <dbReference type="EMBL" id="KKL08453.1"/>
    </source>
</evidence>